<evidence type="ECO:0000313" key="1">
    <source>
        <dbReference type="EMBL" id="KAK1387030.1"/>
    </source>
</evidence>
<name>A0AAD8MRU0_9APIA</name>
<dbReference type="AlphaFoldDB" id="A0AAD8MRU0"/>
<organism evidence="1 2">
    <name type="scientific">Heracleum sosnowskyi</name>
    <dbReference type="NCBI Taxonomy" id="360622"/>
    <lineage>
        <taxon>Eukaryota</taxon>
        <taxon>Viridiplantae</taxon>
        <taxon>Streptophyta</taxon>
        <taxon>Embryophyta</taxon>
        <taxon>Tracheophyta</taxon>
        <taxon>Spermatophyta</taxon>
        <taxon>Magnoliopsida</taxon>
        <taxon>eudicotyledons</taxon>
        <taxon>Gunneridae</taxon>
        <taxon>Pentapetalae</taxon>
        <taxon>asterids</taxon>
        <taxon>campanulids</taxon>
        <taxon>Apiales</taxon>
        <taxon>Apiaceae</taxon>
        <taxon>Apioideae</taxon>
        <taxon>apioid superclade</taxon>
        <taxon>Tordylieae</taxon>
        <taxon>Tordyliinae</taxon>
        <taxon>Heracleum</taxon>
    </lineage>
</organism>
<proteinExistence type="predicted"/>
<comment type="caution">
    <text evidence="1">The sequence shown here is derived from an EMBL/GenBank/DDBJ whole genome shotgun (WGS) entry which is preliminary data.</text>
</comment>
<protein>
    <submittedName>
        <fullName evidence="1">Uncharacterized protein</fullName>
    </submittedName>
</protein>
<reference evidence="1" key="1">
    <citation type="submission" date="2023-02" db="EMBL/GenBank/DDBJ databases">
        <title>Genome of toxic invasive species Heracleum sosnowskyi carries increased number of genes despite the absence of recent whole-genome duplications.</title>
        <authorList>
            <person name="Schelkunov M."/>
            <person name="Shtratnikova V."/>
            <person name="Makarenko M."/>
            <person name="Klepikova A."/>
            <person name="Omelchenko D."/>
            <person name="Novikova G."/>
            <person name="Obukhova E."/>
            <person name="Bogdanov V."/>
            <person name="Penin A."/>
            <person name="Logacheva M."/>
        </authorList>
    </citation>
    <scope>NUCLEOTIDE SEQUENCE</scope>
    <source>
        <strain evidence="1">Hsosn_3</strain>
        <tissue evidence="1">Leaf</tissue>
    </source>
</reference>
<dbReference type="Proteomes" id="UP001237642">
    <property type="component" value="Unassembled WGS sequence"/>
</dbReference>
<gene>
    <name evidence="1" type="ORF">POM88_015208</name>
</gene>
<evidence type="ECO:0000313" key="2">
    <source>
        <dbReference type="Proteomes" id="UP001237642"/>
    </source>
</evidence>
<accession>A0AAD8MRU0</accession>
<sequence>MIKDRGCRCFISKEVPKLTDFRGFKVVIKCCSSCPGRGVCCQVLILLCFIESLYKVNVAYSNITLKEQLPAIFSEVEDGASSSDSLFVQAKDLNQNGRKHALVTTLVSDISADQGRQLLESRPPKGLRPYTVIPHSKEEALAGVPGSKGIQHFS</sequence>
<reference evidence="1" key="2">
    <citation type="submission" date="2023-05" db="EMBL/GenBank/DDBJ databases">
        <authorList>
            <person name="Schelkunov M.I."/>
        </authorList>
    </citation>
    <scope>NUCLEOTIDE SEQUENCE</scope>
    <source>
        <strain evidence="1">Hsosn_3</strain>
        <tissue evidence="1">Leaf</tissue>
    </source>
</reference>
<keyword evidence="2" id="KW-1185">Reference proteome</keyword>
<dbReference type="EMBL" id="JAUIZM010000004">
    <property type="protein sequence ID" value="KAK1387030.1"/>
    <property type="molecule type" value="Genomic_DNA"/>
</dbReference>